<accession>G8LG22</accession>
<evidence type="ECO:0000313" key="1">
    <source>
        <dbReference type="EMBL" id="AEW72831.1"/>
    </source>
</evidence>
<proteinExistence type="predicted"/>
<reference evidence="1 2" key="1">
    <citation type="journal article" date="2011" name="Stand. Genomic Sci.">
        <title>Complete genome of the onion pathogen Enterobacter cloacae EcWSU1.</title>
        <authorList>
            <person name="Humann J.L."/>
            <person name="Wildung M."/>
            <person name="Cheng C.H."/>
            <person name="Lee T."/>
            <person name="Stewart J.E."/>
            <person name="Drew J.C."/>
            <person name="Triplett E.W."/>
            <person name="Main D."/>
            <person name="Schroeder B.K."/>
        </authorList>
    </citation>
    <scope>NUCLEOTIDE SEQUENCE [LARGE SCALE GENOMIC DNA]</scope>
    <source>
        <strain evidence="1 2">EcWSU1</strain>
    </source>
</reference>
<dbReference type="EMBL" id="CP002886">
    <property type="protein sequence ID" value="AEW72831.1"/>
    <property type="molecule type" value="Genomic_DNA"/>
</dbReference>
<name>G8LG22_9ENTR</name>
<dbReference type="AlphaFoldDB" id="G8LG22"/>
<dbReference type="NCBIfam" id="NF008959">
    <property type="entry name" value="PRK12302.1"/>
    <property type="match status" value="1"/>
</dbReference>
<dbReference type="Pfam" id="PF10799">
    <property type="entry name" value="YliH"/>
    <property type="match status" value="1"/>
</dbReference>
<protein>
    <submittedName>
        <fullName evidence="1">Biofilm regulator BssR</fullName>
    </submittedName>
</protein>
<dbReference type="Proteomes" id="UP000007838">
    <property type="component" value="Chromosome"/>
</dbReference>
<sequence length="138" mass="15588">MCTMADRGGKSMSVDRLKRDLLNKLINARIDLAAYLQLRKAKGYMSVSESEHLRDNLFELCNFMREKAPVLKAEYAESELVALRRAAEVLSIAGVCLMNGRHDCPNFIAVNAEKLENCLTTLSLCIMCLNKHETLEQH</sequence>
<dbReference type="eggNOG" id="ENOG5032QXW">
    <property type="taxonomic scope" value="Bacteria"/>
</dbReference>
<evidence type="ECO:0000313" key="2">
    <source>
        <dbReference type="Proteomes" id="UP000007838"/>
    </source>
</evidence>
<dbReference type="KEGG" id="eec:EcWSU1_01392"/>
<dbReference type="HOGENOM" id="CLU_161265_0_0_6"/>
<organism evidence="1 2">
    <name type="scientific">Enterobacter ludwigii</name>
    <dbReference type="NCBI Taxonomy" id="299767"/>
    <lineage>
        <taxon>Bacteria</taxon>
        <taxon>Pseudomonadati</taxon>
        <taxon>Pseudomonadota</taxon>
        <taxon>Gammaproteobacteria</taxon>
        <taxon>Enterobacterales</taxon>
        <taxon>Enterobacteriaceae</taxon>
        <taxon>Enterobacter</taxon>
        <taxon>Enterobacter cloacae complex</taxon>
    </lineage>
</organism>
<dbReference type="InterPro" id="IPR020359">
    <property type="entry name" value="Biofilm_regulator_BssR"/>
</dbReference>
<gene>
    <name evidence="1" type="primary">bssR</name>
    <name evidence="1" type="ORF">EcWSU1_01392</name>
</gene>